<reference evidence="3 4" key="1">
    <citation type="journal article" date="2016" name="Nat. Commun.">
        <title>Thousands of microbial genomes shed light on interconnected biogeochemical processes in an aquifer system.</title>
        <authorList>
            <person name="Anantharaman K."/>
            <person name="Brown C.T."/>
            <person name="Hug L.A."/>
            <person name="Sharon I."/>
            <person name="Castelle C.J."/>
            <person name="Probst A.J."/>
            <person name="Thomas B.C."/>
            <person name="Singh A."/>
            <person name="Wilkins M.J."/>
            <person name="Karaoz U."/>
            <person name="Brodie E.L."/>
            <person name="Williams K.H."/>
            <person name="Hubbard S.S."/>
            <person name="Banfield J.F."/>
        </authorList>
    </citation>
    <scope>NUCLEOTIDE SEQUENCE [LARGE SCALE GENOMIC DNA]</scope>
</reference>
<name>A0A1G2LU26_9BACT</name>
<feature type="coiled-coil region" evidence="1">
    <location>
        <begin position="269"/>
        <end position="303"/>
    </location>
</feature>
<dbReference type="Pfam" id="PF12705">
    <property type="entry name" value="PDDEXK_1"/>
    <property type="match status" value="1"/>
</dbReference>
<accession>A0A1G2LU26</accession>
<keyword evidence="1" id="KW-0175">Coiled coil</keyword>
<protein>
    <recommendedName>
        <fullName evidence="2">PD-(D/E)XK endonuclease-like domain-containing protein</fullName>
    </recommendedName>
</protein>
<evidence type="ECO:0000256" key="1">
    <source>
        <dbReference type="SAM" id="Coils"/>
    </source>
</evidence>
<comment type="caution">
    <text evidence="3">The sequence shown here is derived from an EMBL/GenBank/DDBJ whole genome shotgun (WGS) entry which is preliminary data.</text>
</comment>
<dbReference type="SUPFAM" id="SSF52980">
    <property type="entry name" value="Restriction endonuclease-like"/>
    <property type="match status" value="1"/>
</dbReference>
<evidence type="ECO:0000313" key="4">
    <source>
        <dbReference type="Proteomes" id="UP000177171"/>
    </source>
</evidence>
<dbReference type="EMBL" id="MHQY01000008">
    <property type="protein sequence ID" value="OHA14379.1"/>
    <property type="molecule type" value="Genomic_DNA"/>
</dbReference>
<feature type="domain" description="PD-(D/E)XK endonuclease-like" evidence="2">
    <location>
        <begin position="3"/>
        <end position="250"/>
    </location>
</feature>
<proteinExistence type="predicted"/>
<dbReference type="InterPro" id="IPR038726">
    <property type="entry name" value="PDDEXK_AddAB-type"/>
</dbReference>
<evidence type="ECO:0000259" key="2">
    <source>
        <dbReference type="Pfam" id="PF12705"/>
    </source>
</evidence>
<organism evidence="3 4">
    <name type="scientific">Candidatus Sungbacteria bacterium RIFCSPLOWO2_12_FULL_41_11</name>
    <dbReference type="NCBI Taxonomy" id="1802286"/>
    <lineage>
        <taxon>Bacteria</taxon>
        <taxon>Candidatus Sungiibacteriota</taxon>
    </lineage>
</organism>
<dbReference type="AlphaFoldDB" id="A0A1G2LU26"/>
<sequence length="391" mass="46220">MRTSYSALQTYKQCPQKYKFQEIDRVPSKKSKEAVFGTLIHSSLKFMFEKTPLFPTLDEVIEFYRSNFPPAENSIFETEIVRNAYFGEGLKMLKNFYLKNAPWNFSVIDLESRFEIPLVDEKKQETHVLSGKIDRIDKLPDEFYEIIDYKTSKRLPSQESVDNDLQLSIYSLGVQKKWPHLKPEQIKVSLYFLKHSEKLTSTRTADSIEKTKNDVIDTIGQIRNKLEKKETFEPIPSPLCDYCSYRSVCPAWRHLYRNRQPTTYNQQQIDEIIKEYFELKKNVEKEEDKIAEFHAQIKNYMEQENLTRVFGDNGYISKTLQTRYKYNFDKIREILEPIGKWPEILDADEKKLKILMKSLPEEIQQKIKELGIETKEFTALRVSVKKINPPA</sequence>
<gene>
    <name evidence="3" type="ORF">A3G49_02015</name>
</gene>
<dbReference type="InterPro" id="IPR011335">
    <property type="entry name" value="Restrct_endonuc-II-like"/>
</dbReference>
<dbReference type="InterPro" id="IPR011604">
    <property type="entry name" value="PDDEXK-like_dom_sf"/>
</dbReference>
<dbReference type="Proteomes" id="UP000177171">
    <property type="component" value="Unassembled WGS sequence"/>
</dbReference>
<evidence type="ECO:0000313" key="3">
    <source>
        <dbReference type="EMBL" id="OHA14379.1"/>
    </source>
</evidence>
<dbReference type="Gene3D" id="3.90.320.10">
    <property type="match status" value="1"/>
</dbReference>